<reference evidence="4" key="2">
    <citation type="submission" date="2021-10" db="EMBL/GenBank/DDBJ databases">
        <title>Phylogenomics reveals ancestral predisposition of the termite-cultivated fungus Termitomyces towards a domesticated lifestyle.</title>
        <authorList>
            <person name="Auxier B."/>
            <person name="Grum-Grzhimaylo A."/>
            <person name="Cardenas M.E."/>
            <person name="Lodge J.D."/>
            <person name="Laessoe T."/>
            <person name="Pedersen O."/>
            <person name="Smith M.E."/>
            <person name="Kuyper T.W."/>
            <person name="Franco-Molano E.A."/>
            <person name="Baroni T.J."/>
            <person name="Aanen D.K."/>
        </authorList>
    </citation>
    <scope>NUCLEOTIDE SEQUENCE</scope>
    <source>
        <strain evidence="4">D49</strain>
    </source>
</reference>
<evidence type="ECO:0000313" key="4">
    <source>
        <dbReference type="EMBL" id="KAG5638876.1"/>
    </source>
</evidence>
<feature type="region of interest" description="Disordered" evidence="1">
    <location>
        <begin position="26"/>
        <end position="129"/>
    </location>
</feature>
<evidence type="ECO:0000256" key="2">
    <source>
        <dbReference type="SAM" id="SignalP"/>
    </source>
</evidence>
<sequence length="326" mass="34878">MKVSSAFLVVLATVFAVTASNPHDRRALVPRHNRISPRLPTAPGNSTKRRRCKPRPTSLTKENTKPTSSPAAPAPKPPKAEPSPSPTPKPSQPEPQPPKSDNNSGGLINVPSHCGNIGATRQTTRTSGPNGSIDWLNCGLTEGGWNPPFIRVTDIVSVPLSSALASGKGPFKACSQFVHMFEQYGAQFGLPPIMLAAFAMQESSCNPNTVGGGGEQGLMQITKEKCGGAPGGNCRDPDFNIRTGAKFFADTLNNNGGDLLVSIGQYNGWYKGLTYSKATAAAKSNCCRCQNNCDYLHQFLNGWLQNINAYDNSLRLGKFFNLDVCN</sequence>
<comment type="caution">
    <text evidence="4">The sequence shown here is derived from an EMBL/GenBank/DDBJ whole genome shotgun (WGS) entry which is preliminary data.</text>
</comment>
<accession>A0A9P7K5D4</accession>
<dbReference type="AlphaFoldDB" id="A0A9P7K5D4"/>
<feature type="signal peptide" evidence="2">
    <location>
        <begin position="1"/>
        <end position="19"/>
    </location>
</feature>
<dbReference type="Proteomes" id="UP000717328">
    <property type="component" value="Unassembled WGS sequence"/>
</dbReference>
<evidence type="ECO:0000313" key="5">
    <source>
        <dbReference type="Proteomes" id="UP000717328"/>
    </source>
</evidence>
<keyword evidence="2" id="KW-0732">Signal</keyword>
<dbReference type="OrthoDB" id="2537480at2759"/>
<dbReference type="InterPro" id="IPR008258">
    <property type="entry name" value="Transglycosylase_SLT_dom_1"/>
</dbReference>
<evidence type="ECO:0000259" key="3">
    <source>
        <dbReference type="Pfam" id="PF01464"/>
    </source>
</evidence>
<dbReference type="EMBL" id="JABCKI010005740">
    <property type="protein sequence ID" value="KAG5638876.1"/>
    <property type="molecule type" value="Genomic_DNA"/>
</dbReference>
<dbReference type="SUPFAM" id="SSF53955">
    <property type="entry name" value="Lysozyme-like"/>
    <property type="match status" value="1"/>
</dbReference>
<organism evidence="4 5">
    <name type="scientific">Sphagnurus paluster</name>
    <dbReference type="NCBI Taxonomy" id="117069"/>
    <lineage>
        <taxon>Eukaryota</taxon>
        <taxon>Fungi</taxon>
        <taxon>Dikarya</taxon>
        <taxon>Basidiomycota</taxon>
        <taxon>Agaricomycotina</taxon>
        <taxon>Agaricomycetes</taxon>
        <taxon>Agaricomycetidae</taxon>
        <taxon>Agaricales</taxon>
        <taxon>Tricholomatineae</taxon>
        <taxon>Lyophyllaceae</taxon>
        <taxon>Sphagnurus</taxon>
    </lineage>
</organism>
<evidence type="ECO:0000256" key="1">
    <source>
        <dbReference type="SAM" id="MobiDB-lite"/>
    </source>
</evidence>
<protein>
    <recommendedName>
        <fullName evidence="3">Transglycosylase SLT domain-containing protein</fullName>
    </recommendedName>
</protein>
<dbReference type="Pfam" id="PF01464">
    <property type="entry name" value="SLT"/>
    <property type="match status" value="1"/>
</dbReference>
<dbReference type="InterPro" id="IPR023346">
    <property type="entry name" value="Lysozyme-like_dom_sf"/>
</dbReference>
<gene>
    <name evidence="4" type="ORF">H0H81_009179</name>
</gene>
<feature type="compositionally biased region" description="Pro residues" evidence="1">
    <location>
        <begin position="72"/>
        <end position="98"/>
    </location>
</feature>
<name>A0A9P7K5D4_9AGAR</name>
<feature type="domain" description="Transglycosylase SLT" evidence="3">
    <location>
        <begin position="180"/>
        <end position="268"/>
    </location>
</feature>
<feature type="chain" id="PRO_5040248359" description="Transglycosylase SLT domain-containing protein" evidence="2">
    <location>
        <begin position="20"/>
        <end position="326"/>
    </location>
</feature>
<feature type="compositionally biased region" description="Polar residues" evidence="1">
    <location>
        <begin position="119"/>
        <end position="129"/>
    </location>
</feature>
<reference evidence="4" key="1">
    <citation type="submission" date="2021-02" db="EMBL/GenBank/DDBJ databases">
        <authorList>
            <person name="Nieuwenhuis M."/>
            <person name="Van De Peppel L.J.J."/>
        </authorList>
    </citation>
    <scope>NUCLEOTIDE SEQUENCE</scope>
    <source>
        <strain evidence="4">D49</strain>
    </source>
</reference>
<keyword evidence="5" id="KW-1185">Reference proteome</keyword>
<proteinExistence type="predicted"/>
<dbReference type="Gene3D" id="1.10.530.10">
    <property type="match status" value="1"/>
</dbReference>